<dbReference type="Gene3D" id="2.30.42.10">
    <property type="match status" value="1"/>
</dbReference>
<dbReference type="Pfam" id="PF26550">
    <property type="entry name" value="Tricorn_2nd"/>
    <property type="match status" value="1"/>
</dbReference>
<dbReference type="SUPFAM" id="SSF52096">
    <property type="entry name" value="ClpP/crotonase"/>
    <property type="match status" value="1"/>
</dbReference>
<organism evidence="12 13">
    <name type="scientific">Euzebya pacifica</name>
    <dbReference type="NCBI Taxonomy" id="1608957"/>
    <lineage>
        <taxon>Bacteria</taxon>
        <taxon>Bacillati</taxon>
        <taxon>Actinomycetota</taxon>
        <taxon>Nitriliruptoria</taxon>
        <taxon>Euzebyales</taxon>
    </lineage>
</organism>
<dbReference type="CDD" id="cd07562">
    <property type="entry name" value="Peptidase_S41_TRI"/>
    <property type="match status" value="1"/>
</dbReference>
<dbReference type="InterPro" id="IPR028204">
    <property type="entry name" value="Tricorn_C1"/>
</dbReference>
<feature type="region of interest" description="Disordered" evidence="10">
    <location>
        <begin position="1121"/>
        <end position="1145"/>
    </location>
</feature>
<evidence type="ECO:0000256" key="3">
    <source>
        <dbReference type="ARBA" id="ARBA00022490"/>
    </source>
</evidence>
<dbReference type="RefSeq" id="WP_114591798.1">
    <property type="nucleotide sequence ID" value="NZ_CP031165.1"/>
</dbReference>
<evidence type="ECO:0000256" key="7">
    <source>
        <dbReference type="PIRNR" id="PIRNR036421"/>
    </source>
</evidence>
<dbReference type="InterPro" id="IPR036034">
    <property type="entry name" value="PDZ_sf"/>
</dbReference>
<dbReference type="Gene3D" id="3.30.750.44">
    <property type="match status" value="1"/>
</dbReference>
<dbReference type="Pfam" id="PF26549">
    <property type="entry name" value="Tricorn_N"/>
    <property type="match status" value="1"/>
</dbReference>
<gene>
    <name evidence="12" type="ORF">DVS28_a2604</name>
</gene>
<dbReference type="Pfam" id="PF14684">
    <property type="entry name" value="Tricorn_C1"/>
    <property type="match status" value="1"/>
</dbReference>
<dbReference type="Gene3D" id="3.90.226.10">
    <property type="entry name" value="2-enoyl-CoA Hydratase, Chain A, domain 1"/>
    <property type="match status" value="1"/>
</dbReference>
<accession>A0A346XYI7</accession>
<keyword evidence="4 7" id="KW-0645">Protease</keyword>
<feature type="active site" description="Charge relay system" evidence="8">
    <location>
        <position position="1084"/>
    </location>
</feature>
<dbReference type="GO" id="GO:0006508">
    <property type="term" value="P:proteolysis"/>
    <property type="evidence" value="ECO:0007669"/>
    <property type="project" value="UniProtKB-UniRule"/>
</dbReference>
<comment type="function">
    <text evidence="7">Degrades oligopeptides.</text>
</comment>
<evidence type="ECO:0000313" key="13">
    <source>
        <dbReference type="Proteomes" id="UP000264006"/>
    </source>
</evidence>
<feature type="compositionally biased region" description="Low complexity" evidence="10">
    <location>
        <begin position="588"/>
        <end position="600"/>
    </location>
</feature>
<dbReference type="InterPro" id="IPR012393">
    <property type="entry name" value="Tricorn_protease"/>
</dbReference>
<dbReference type="PANTHER" id="PTHR43253">
    <property type="entry name" value="TRICORN PROTEASE HOMOLOG 2-RELATED"/>
    <property type="match status" value="1"/>
</dbReference>
<dbReference type="PIRSF" id="PIRSF036421">
    <property type="entry name" value="Tricorn_protease"/>
    <property type="match status" value="1"/>
</dbReference>
<dbReference type="Pfam" id="PF14685">
    <property type="entry name" value="PDZ_Tricorn"/>
    <property type="match status" value="1"/>
</dbReference>
<feature type="domain" description="PDZ" evidence="11">
    <location>
        <begin position="825"/>
        <end position="904"/>
    </location>
</feature>
<evidence type="ECO:0000259" key="11">
    <source>
        <dbReference type="PROSITE" id="PS50106"/>
    </source>
</evidence>
<sequence length="1145" mass="124688">MVAPADYLRHPAVHGDTLLVVADDDIWIADLGGGRAHRVTDGRTAASHPLPSPDGTWLAFTSREESHPEVYRMPLEGGPHDRWTHLGASISVPRAWRGEDRLVLATNARLPFVRDSQLMEVGGDGAPEPRPLGWGTAHEVAFGDDGRVLLGRNTTNQGRWKRYRGGTAGHLWLDGDGSGTFERLLPDLSGDISSPMLIGDRVWFVSDHDGVGNIHSCDLDGGDLRRHTDHHDFYARFAHTDGTTIVYTAGGDVWRLDPFADAGPERVDLRLGSPRTERSRRFVDPSRWLQSYAVHPKGTHVAMRVRGRPFSMPLYDGPVVQHGARDGVNHRLVDWLPDGERLVLLADTDGEERLEVHAPDGTVTRFDDVEVGVPLDLVVSPLDDLVALVDQGGRLRVVDLSDGSVTEVASSVYGVDHPRWSPDGRWLAWSHRESNWYTASIRIWHREDGTEAVVAEGRHANRAPAWDPSGKFLYWIASTRLSPVPDGVRFDHGFPMPDLVVAAVLTEDGQAPMDHDPHAPGQRPGGKKRPKPPPLPSPARGSDEDEPTPVPPVDPDDPSAPDGPSDPDDAGQGDRDPDAVGSEESGADDPGAGDQDPTDPLGLKTDDKKTPPPMRLDVEGLSERVVTLPFPTGRYRAVTGLRGKVMAMGMPLRPQPLVPRPPNDRPPMAQLEVLDLMTGKHEVQIPSVSSYAVSEDRSTLVYSVKRRLRAVRAGVKPPEGPGSDGPPRVSGWLQLGRLSVEVSPPAEWRQILAEAWRLQRELFWHAEMSGVDWDAVRDRYLSLVDRIATRAELSDLIWEMLGELGTGHAYERGGDHPSAPQAPLGHLGADVEFGEEGWTVGRVLVGDPTDRSRRMPLRAPGVRVSEGARLLAVDGVPVDESTSPASLLVNRAGKEVSLRVADPDERTVRVRPLSAETPLRYADWVAGNRARVAERSDGRIGYVHIPDMGAGGYAEFTDQYLATMHCEALVVDVRFNGGGNVSSLILETLSGRRIGYQLRRTGALEPYPHHAPAGPLVAVTNERCGSDGDIFTHAWKRLELGPVVGTRTWGGVIGIQPRNPSVDGTVTTQPGFAFWFDDVGFGVENYGTDPTHPVEIAPHDAAAGLDPQLDTAIDLALEALEDQGPPELPDVGTAPMLTRPDLPPR</sequence>
<reference evidence="12 13" key="1">
    <citation type="submission" date="2018-09" db="EMBL/GenBank/DDBJ databases">
        <title>Complete genome sequence of Euzebya sp. DY32-46 isolated from seawater of Pacific Ocean.</title>
        <authorList>
            <person name="Xu L."/>
            <person name="Wu Y.-H."/>
            <person name="Xu X.-W."/>
        </authorList>
    </citation>
    <scope>NUCLEOTIDE SEQUENCE [LARGE SCALE GENOMIC DNA]</scope>
    <source>
        <strain evidence="12 13">DY32-46</strain>
    </source>
</reference>
<dbReference type="OrthoDB" id="9758793at2"/>
<dbReference type="Gene3D" id="2.130.10.10">
    <property type="entry name" value="YVTN repeat-like/Quinoprotein amine dehydrogenase"/>
    <property type="match status" value="2"/>
</dbReference>
<proteinExistence type="inferred from homology"/>
<feature type="region of interest" description="Disordered" evidence="10">
    <location>
        <begin position="510"/>
        <end position="617"/>
    </location>
</feature>
<dbReference type="KEGG" id="euz:DVS28_a2604"/>
<dbReference type="InterPro" id="IPR005151">
    <property type="entry name" value="Tail-specific_protease"/>
</dbReference>
<protein>
    <recommendedName>
        <fullName evidence="7">Tricorn protease homolog</fullName>
        <ecNumber evidence="7">3.4.21.-</ecNumber>
    </recommendedName>
</protein>
<evidence type="ECO:0000256" key="8">
    <source>
        <dbReference type="PIRSR" id="PIRSR036421-1"/>
    </source>
</evidence>
<comment type="subcellular location">
    <subcellularLocation>
        <location evidence="1 7">Cytoplasm</location>
    </subcellularLocation>
</comment>
<dbReference type="EC" id="3.4.21.-" evidence="7"/>
<dbReference type="Pfam" id="PF03572">
    <property type="entry name" value="Peptidase_S41"/>
    <property type="match status" value="1"/>
</dbReference>
<dbReference type="SUPFAM" id="SSF69322">
    <property type="entry name" value="Tricorn protease domain 2"/>
    <property type="match status" value="1"/>
</dbReference>
<feature type="compositionally biased region" description="Acidic residues" evidence="10">
    <location>
        <begin position="554"/>
        <end position="571"/>
    </location>
</feature>
<evidence type="ECO:0000256" key="10">
    <source>
        <dbReference type="SAM" id="MobiDB-lite"/>
    </source>
</evidence>
<evidence type="ECO:0000313" key="12">
    <source>
        <dbReference type="EMBL" id="AXV07284.1"/>
    </source>
</evidence>
<dbReference type="SUPFAM" id="SSF69304">
    <property type="entry name" value="Tricorn protease N-terminal domain"/>
    <property type="match status" value="1"/>
</dbReference>
<evidence type="ECO:0000256" key="1">
    <source>
        <dbReference type="ARBA" id="ARBA00004496"/>
    </source>
</evidence>
<dbReference type="PROSITE" id="PS50106">
    <property type="entry name" value="PDZ"/>
    <property type="match status" value="1"/>
</dbReference>
<dbReference type="InterPro" id="IPR029414">
    <property type="entry name" value="Tricorn_PDZ"/>
</dbReference>
<dbReference type="Gene3D" id="2.120.10.60">
    <property type="entry name" value="Tricorn protease N-terminal domain"/>
    <property type="match status" value="1"/>
</dbReference>
<dbReference type="PANTHER" id="PTHR43253:SF1">
    <property type="entry name" value="TRICORN PROTEASE HOMOLOG 2-RELATED"/>
    <property type="match status" value="1"/>
</dbReference>
<name>A0A346XYI7_9ACTN</name>
<evidence type="ECO:0000256" key="6">
    <source>
        <dbReference type="ARBA" id="ARBA00022825"/>
    </source>
</evidence>
<dbReference type="SUPFAM" id="SSF50156">
    <property type="entry name" value="PDZ domain-like"/>
    <property type="match status" value="1"/>
</dbReference>
<feature type="active site" description="Nucleophile" evidence="8">
    <location>
        <position position="1026"/>
    </location>
</feature>
<feature type="site" description="Transition state stabilizer; via amide nitrogen" evidence="9">
    <location>
        <position position="1027"/>
    </location>
</feature>
<dbReference type="EMBL" id="CP031165">
    <property type="protein sequence ID" value="AXV07284.1"/>
    <property type="molecule type" value="Genomic_DNA"/>
</dbReference>
<dbReference type="InterPro" id="IPR015943">
    <property type="entry name" value="WD40/YVTN_repeat-like_dom_sf"/>
</dbReference>
<evidence type="ECO:0000256" key="2">
    <source>
        <dbReference type="ARBA" id="ARBA00008524"/>
    </source>
</evidence>
<dbReference type="InterPro" id="IPR001478">
    <property type="entry name" value="PDZ"/>
</dbReference>
<dbReference type="GO" id="GO:0008236">
    <property type="term" value="F:serine-type peptidase activity"/>
    <property type="evidence" value="ECO:0007669"/>
    <property type="project" value="UniProtKB-UniRule"/>
</dbReference>
<dbReference type="Proteomes" id="UP000264006">
    <property type="component" value="Chromosome"/>
</dbReference>
<dbReference type="SMART" id="SM00245">
    <property type="entry name" value="TSPc"/>
    <property type="match status" value="1"/>
</dbReference>
<dbReference type="InterPro" id="IPR029045">
    <property type="entry name" value="ClpP/crotonase-like_dom_sf"/>
</dbReference>
<feature type="active site" description="Charge relay system" evidence="8">
    <location>
        <position position="808"/>
    </location>
</feature>
<keyword evidence="13" id="KW-1185">Reference proteome</keyword>
<evidence type="ECO:0000256" key="5">
    <source>
        <dbReference type="ARBA" id="ARBA00022801"/>
    </source>
</evidence>
<keyword evidence="3 7" id="KW-0963">Cytoplasm</keyword>
<keyword evidence="5 7" id="KW-0378">Hydrolase</keyword>
<evidence type="ECO:0000256" key="4">
    <source>
        <dbReference type="ARBA" id="ARBA00022670"/>
    </source>
</evidence>
<dbReference type="AlphaFoldDB" id="A0A346XYI7"/>
<feature type="compositionally biased region" description="Basic and acidic residues" evidence="10">
    <location>
        <begin position="604"/>
        <end position="617"/>
    </location>
</feature>
<evidence type="ECO:0000256" key="9">
    <source>
        <dbReference type="PIRSR" id="PIRSR036421-3"/>
    </source>
</evidence>
<keyword evidence="6 7" id="KW-0720">Serine protease</keyword>
<dbReference type="GO" id="GO:0005737">
    <property type="term" value="C:cytoplasm"/>
    <property type="evidence" value="ECO:0007669"/>
    <property type="project" value="UniProtKB-SubCell"/>
</dbReference>
<comment type="similarity">
    <text evidence="2 7">Belongs to the peptidase S41B family.</text>
</comment>